<dbReference type="PROSITE" id="PS51508">
    <property type="entry name" value="CKK"/>
    <property type="match status" value="1"/>
</dbReference>
<evidence type="ECO:0000259" key="1">
    <source>
        <dbReference type="PROSITE" id="PS51508"/>
    </source>
</evidence>
<dbReference type="SMART" id="SM01051">
    <property type="entry name" value="CAMSAP_CKK"/>
    <property type="match status" value="1"/>
</dbReference>
<accession>W7JFA4</accession>
<reference evidence="2 3" key="1">
    <citation type="submission" date="2013-02" db="EMBL/GenBank/DDBJ databases">
        <title>The Genome Sequence of Plasmodium falciparum UGT5.1.</title>
        <authorList>
            <consortium name="The Broad Institute Genome Sequencing Platform"/>
            <consortium name="The Broad Institute Genome Sequencing Center for Infectious Disease"/>
            <person name="Neafsey D."/>
            <person name="Cheeseman I."/>
            <person name="Volkman S."/>
            <person name="Adams J."/>
            <person name="Walker B."/>
            <person name="Young S.K."/>
            <person name="Zeng Q."/>
            <person name="Gargeya S."/>
            <person name="Fitzgerald M."/>
            <person name="Haas B."/>
            <person name="Abouelleil A."/>
            <person name="Alvarado L."/>
            <person name="Arachchi H.M."/>
            <person name="Berlin A.M."/>
            <person name="Chapman S.B."/>
            <person name="Dewar J."/>
            <person name="Goldberg J."/>
            <person name="Griggs A."/>
            <person name="Gujja S."/>
            <person name="Hansen M."/>
            <person name="Howarth C."/>
            <person name="Imamovic A."/>
            <person name="Larimer J."/>
            <person name="McCowan C."/>
            <person name="Murphy C."/>
            <person name="Neiman D."/>
            <person name="Pearson M."/>
            <person name="Priest M."/>
            <person name="Roberts A."/>
            <person name="Saif S."/>
            <person name="Shea T."/>
            <person name="Sisk P."/>
            <person name="Sykes S."/>
            <person name="Wortman J."/>
            <person name="Nusbaum C."/>
            <person name="Birren B."/>
        </authorList>
    </citation>
    <scope>NUCLEOTIDE SEQUENCE [LARGE SCALE GENOMIC DNA]</scope>
    <source>
        <strain evidence="2 3">UGT5.1</strain>
    </source>
</reference>
<dbReference type="EMBL" id="KI928522">
    <property type="protein sequence ID" value="EWC73458.1"/>
    <property type="molecule type" value="Genomic_DNA"/>
</dbReference>
<evidence type="ECO:0000313" key="2">
    <source>
        <dbReference type="EMBL" id="EWC73458.1"/>
    </source>
</evidence>
<proteinExistence type="predicted"/>
<gene>
    <name evidence="2" type="ORF">C923_05860</name>
</gene>
<name>W7JFA4_PLAFA</name>
<dbReference type="Gene3D" id="3.10.20.360">
    <property type="entry name" value="CKK domain"/>
    <property type="match status" value="1"/>
</dbReference>
<sequence>PQNFTTLQNFLFKIDVEFVEYKNFVLLITKSVRKLQLEALYGLNDFSIFEKVYGKKVAPRFLISKKVKMFYKYDKFYQKFRELVNVREFSGITDAVELI</sequence>
<protein>
    <recommendedName>
        <fullName evidence="1">CKK domain-containing protein</fullName>
    </recommendedName>
</protein>
<dbReference type="GO" id="GO:0008017">
    <property type="term" value="F:microtubule binding"/>
    <property type="evidence" value="ECO:0007669"/>
    <property type="project" value="InterPro"/>
</dbReference>
<dbReference type="AlphaFoldDB" id="W7JFA4"/>
<feature type="non-terminal residue" evidence="2">
    <location>
        <position position="1"/>
    </location>
</feature>
<evidence type="ECO:0000313" key="3">
    <source>
        <dbReference type="Proteomes" id="UP000030697"/>
    </source>
</evidence>
<feature type="domain" description="CKK" evidence="1">
    <location>
        <begin position="1"/>
        <end position="99"/>
    </location>
</feature>
<dbReference type="InterPro" id="IPR014797">
    <property type="entry name" value="CKK_CAMSAP"/>
</dbReference>
<dbReference type="Proteomes" id="UP000030697">
    <property type="component" value="Unassembled WGS sequence"/>
</dbReference>
<organism evidence="2 3">
    <name type="scientific">Plasmodium falciparum UGT5.1</name>
    <dbReference type="NCBI Taxonomy" id="1237627"/>
    <lineage>
        <taxon>Eukaryota</taxon>
        <taxon>Sar</taxon>
        <taxon>Alveolata</taxon>
        <taxon>Apicomplexa</taxon>
        <taxon>Aconoidasida</taxon>
        <taxon>Haemosporida</taxon>
        <taxon>Plasmodiidae</taxon>
        <taxon>Plasmodium</taxon>
        <taxon>Plasmodium (Laverania)</taxon>
    </lineage>
</organism>
<dbReference type="InterPro" id="IPR038209">
    <property type="entry name" value="CKK_dom_sf"/>
</dbReference>